<dbReference type="RefSeq" id="WP_210231452.1">
    <property type="nucleotide sequence ID" value="NZ_CP076022.1"/>
</dbReference>
<proteinExistence type="predicted"/>
<organism evidence="1 2">
    <name type="scientific">Arthrobacter jiangjiafuii</name>
    <dbReference type="NCBI Taxonomy" id="2817475"/>
    <lineage>
        <taxon>Bacteria</taxon>
        <taxon>Bacillati</taxon>
        <taxon>Actinomycetota</taxon>
        <taxon>Actinomycetes</taxon>
        <taxon>Micrococcales</taxon>
        <taxon>Micrococcaceae</taxon>
        <taxon>Arthrobacter</taxon>
    </lineage>
</organism>
<keyword evidence="1" id="KW-0378">Hydrolase</keyword>
<dbReference type="InterPro" id="IPR050155">
    <property type="entry name" value="HAD-like_hydrolase_sf"/>
</dbReference>
<dbReference type="SFLD" id="SFLDS00003">
    <property type="entry name" value="Haloacid_Dehalogenase"/>
    <property type="match status" value="1"/>
</dbReference>
<dbReference type="GO" id="GO:0006281">
    <property type="term" value="P:DNA repair"/>
    <property type="evidence" value="ECO:0007669"/>
    <property type="project" value="TreeGrafter"/>
</dbReference>
<name>A0A975R1C2_9MICC</name>
<sequence>MTITLPRSARLSSSADAAPITLAVLDMAGTTITDDGLVEQAFLAANEAEQLAADDDALEAMLDYVRVTMGYSKIVVFRHLAGGNEDKAQRANAAFESAYRQIVADGAAEEIPGAAAAMAALRNAGVKIAMTTGFAVETQTALLDSLGWSDIADVTLTPAQAGRGRPFPDMALAALIATETESVANMIVVGDTANDILTGVRSGAAAAIGVLTGAHTEQQLKDAGATHILASIADLPALLGIALP</sequence>
<dbReference type="GO" id="GO:0008967">
    <property type="term" value="F:phosphoglycolate phosphatase activity"/>
    <property type="evidence" value="ECO:0007669"/>
    <property type="project" value="TreeGrafter"/>
</dbReference>
<evidence type="ECO:0000313" key="2">
    <source>
        <dbReference type="Proteomes" id="UP000676885"/>
    </source>
</evidence>
<dbReference type="PANTHER" id="PTHR43434">
    <property type="entry name" value="PHOSPHOGLYCOLATE PHOSPHATASE"/>
    <property type="match status" value="1"/>
</dbReference>
<dbReference type="GO" id="GO:0005829">
    <property type="term" value="C:cytosol"/>
    <property type="evidence" value="ECO:0007669"/>
    <property type="project" value="TreeGrafter"/>
</dbReference>
<dbReference type="NCBIfam" id="TIGR03351">
    <property type="entry name" value="PhnX-like"/>
    <property type="match status" value="1"/>
</dbReference>
<keyword evidence="2" id="KW-1185">Reference proteome</keyword>
<evidence type="ECO:0000313" key="1">
    <source>
        <dbReference type="EMBL" id="QWC10356.1"/>
    </source>
</evidence>
<dbReference type="KEGG" id="ajg:KKR91_01480"/>
<dbReference type="InterPro" id="IPR023214">
    <property type="entry name" value="HAD_sf"/>
</dbReference>
<gene>
    <name evidence="1" type="ORF">KKR91_01480</name>
</gene>
<dbReference type="Gene3D" id="3.40.50.1000">
    <property type="entry name" value="HAD superfamily/HAD-like"/>
    <property type="match status" value="1"/>
</dbReference>
<accession>A0A975R1C2</accession>
<dbReference type="SFLD" id="SFLDG01129">
    <property type="entry name" value="C1.5:_HAD__Beta-PGM__Phosphata"/>
    <property type="match status" value="1"/>
</dbReference>
<dbReference type="SUPFAM" id="SSF56784">
    <property type="entry name" value="HAD-like"/>
    <property type="match status" value="1"/>
</dbReference>
<dbReference type="Pfam" id="PF00702">
    <property type="entry name" value="Hydrolase"/>
    <property type="match status" value="1"/>
</dbReference>
<dbReference type="AlphaFoldDB" id="A0A975R1C2"/>
<dbReference type="EMBL" id="CP076022">
    <property type="protein sequence ID" value="QWC10356.1"/>
    <property type="molecule type" value="Genomic_DNA"/>
</dbReference>
<dbReference type="InterPro" id="IPR022468">
    <property type="entry name" value="PhnX-like"/>
</dbReference>
<reference evidence="1 2" key="1">
    <citation type="submission" date="2021-05" db="EMBL/GenBank/DDBJ databases">
        <title>Novel species in genus Arthrobacter.</title>
        <authorList>
            <person name="Zhang G."/>
        </authorList>
    </citation>
    <scope>NUCLEOTIDE SEQUENCE [LARGE SCALE GENOMIC DNA]</scope>
    <source>
        <strain evidence="2">zg-ZUI227</strain>
    </source>
</reference>
<dbReference type="PANTHER" id="PTHR43434:SF19">
    <property type="entry name" value="PHOSPHONOACETALDEHYDE HYDROLASE"/>
    <property type="match status" value="1"/>
</dbReference>
<protein>
    <submittedName>
        <fullName evidence="1">Phosphonatase-like hydrolase</fullName>
    </submittedName>
</protein>
<dbReference type="Proteomes" id="UP000676885">
    <property type="component" value="Chromosome"/>
</dbReference>
<dbReference type="InterPro" id="IPR036412">
    <property type="entry name" value="HAD-like_sf"/>
</dbReference>